<dbReference type="AlphaFoldDB" id="A0A645IEK1"/>
<accession>A0A645IEK1</accession>
<comment type="caution">
    <text evidence="1">The sequence shown here is derived from an EMBL/GenBank/DDBJ whole genome shotgun (WGS) entry which is preliminary data.</text>
</comment>
<name>A0A645IEK1_9ZZZZ</name>
<sequence>MGFFVGVESSDISQIEFSCFSESTQKLAGFVLNHFCCFTIIDAHFFGNGHSQHPIGVIDQRIKTYGSRRR</sequence>
<evidence type="ECO:0000313" key="1">
    <source>
        <dbReference type="EMBL" id="MPN48879.1"/>
    </source>
</evidence>
<proteinExistence type="predicted"/>
<dbReference type="EMBL" id="VSSQ01111592">
    <property type="protein sequence ID" value="MPN48879.1"/>
    <property type="molecule type" value="Genomic_DNA"/>
</dbReference>
<protein>
    <submittedName>
        <fullName evidence="1">Uncharacterized protein</fullName>
    </submittedName>
</protein>
<reference evidence="1" key="1">
    <citation type="submission" date="2019-08" db="EMBL/GenBank/DDBJ databases">
        <authorList>
            <person name="Kucharzyk K."/>
            <person name="Murdoch R.W."/>
            <person name="Higgins S."/>
            <person name="Loffler F."/>
        </authorList>
    </citation>
    <scope>NUCLEOTIDE SEQUENCE</scope>
</reference>
<gene>
    <name evidence="1" type="ORF">SDC9_196491</name>
</gene>
<organism evidence="1">
    <name type="scientific">bioreactor metagenome</name>
    <dbReference type="NCBI Taxonomy" id="1076179"/>
    <lineage>
        <taxon>unclassified sequences</taxon>
        <taxon>metagenomes</taxon>
        <taxon>ecological metagenomes</taxon>
    </lineage>
</organism>